<proteinExistence type="predicted"/>
<organism evidence="2 3">
    <name type="scientific">Photobacterium sanctipauli</name>
    <dbReference type="NCBI Taxonomy" id="1342794"/>
    <lineage>
        <taxon>Bacteria</taxon>
        <taxon>Pseudomonadati</taxon>
        <taxon>Pseudomonadota</taxon>
        <taxon>Gammaproteobacteria</taxon>
        <taxon>Vibrionales</taxon>
        <taxon>Vibrionaceae</taxon>
        <taxon>Photobacterium</taxon>
    </lineage>
</organism>
<keyword evidence="3" id="KW-1185">Reference proteome</keyword>
<sequence>MDFFLYLMGTESIPPESALYWLLALHDLVISTVVFGGVIFTAFKLGALKQFDWPTVLILQLPITIGFTYIMGAPFSFIHHYAAQMTMVTLLVGSAFIWLKLIVESVKQRAIL</sequence>
<dbReference type="Proteomes" id="UP000241771">
    <property type="component" value="Unassembled WGS sequence"/>
</dbReference>
<keyword evidence="1" id="KW-0472">Membrane</keyword>
<feature type="transmembrane region" description="Helical" evidence="1">
    <location>
        <begin position="20"/>
        <end position="43"/>
    </location>
</feature>
<evidence type="ECO:0000313" key="3">
    <source>
        <dbReference type="Proteomes" id="UP000241771"/>
    </source>
</evidence>
<accession>A0A2T3NVN0</accession>
<feature type="transmembrane region" description="Helical" evidence="1">
    <location>
        <begin position="55"/>
        <end position="75"/>
    </location>
</feature>
<dbReference type="EMBL" id="PYMA01000004">
    <property type="protein sequence ID" value="PSW20291.1"/>
    <property type="molecule type" value="Genomic_DNA"/>
</dbReference>
<protein>
    <submittedName>
        <fullName evidence="2">Uncharacterized protein</fullName>
    </submittedName>
</protein>
<keyword evidence="1" id="KW-1133">Transmembrane helix</keyword>
<gene>
    <name evidence="2" type="ORF">C9I98_09575</name>
</gene>
<evidence type="ECO:0000256" key="1">
    <source>
        <dbReference type="SAM" id="Phobius"/>
    </source>
</evidence>
<evidence type="ECO:0000313" key="2">
    <source>
        <dbReference type="EMBL" id="PSW20291.1"/>
    </source>
</evidence>
<name>A0A2T3NVN0_9GAMM</name>
<dbReference type="AlphaFoldDB" id="A0A2T3NVN0"/>
<reference evidence="2 3" key="1">
    <citation type="submission" date="2018-01" db="EMBL/GenBank/DDBJ databases">
        <title>Whole genome sequencing of Histamine producing bacteria.</title>
        <authorList>
            <person name="Butler K."/>
        </authorList>
    </citation>
    <scope>NUCLEOTIDE SEQUENCE [LARGE SCALE GENOMIC DNA]</scope>
    <source>
        <strain evidence="2 3">DSM 100436</strain>
    </source>
</reference>
<keyword evidence="1" id="KW-0812">Transmembrane</keyword>
<feature type="transmembrane region" description="Helical" evidence="1">
    <location>
        <begin position="81"/>
        <end position="103"/>
    </location>
</feature>
<comment type="caution">
    <text evidence="2">The sequence shown here is derived from an EMBL/GenBank/DDBJ whole genome shotgun (WGS) entry which is preliminary data.</text>
</comment>